<dbReference type="GO" id="GO:0010181">
    <property type="term" value="F:FMN binding"/>
    <property type="evidence" value="ECO:0007669"/>
    <property type="project" value="InterPro"/>
</dbReference>
<dbReference type="GO" id="GO:0046872">
    <property type="term" value="F:metal ion binding"/>
    <property type="evidence" value="ECO:0007669"/>
    <property type="project" value="InterPro"/>
</dbReference>
<dbReference type="InterPro" id="IPR029039">
    <property type="entry name" value="Flavoprotein-like_sf"/>
</dbReference>
<dbReference type="EMBL" id="CP006933">
    <property type="protein sequence ID" value="AIS31306.1"/>
    <property type="molecule type" value="Genomic_DNA"/>
</dbReference>
<dbReference type="SUPFAM" id="SSF56281">
    <property type="entry name" value="Metallo-hydrolase/oxidoreductase"/>
    <property type="match status" value="1"/>
</dbReference>
<sequence length="407" mass="45729">MKADTVKIAEGVYWIGVLDWDIRDYHGYTLNGTTYNAFLVFGENEVALIDNTYPGSSAQLWGRIEDAFNQENREVKVDVIIQNHIEKDHSGALTEIHKRFPESPIYCSQVAINGLKQHYPGLEGADFRPVKTGDTLEVGGRTLAFLDAKMLHWPDSMFTLLLDEGILFSNDAFGQHLCFRQRFDHEIPEYVLMNAAQKFYANLVTPASMLVVRKLEEVQELGLLDKIKMIAPSHGQIWTDPGKILTAYTNWATGQCKDKATIIYDTMHYSTRTMAHALAEGLMNGGVDVAMYFMHTDERSEMVNDILDSKALLLGIPTIFNGPYPSAGDLLYYLEGLSFQRTGLKRLAVTFGSKGWSGKAVEKVASTLEKCGFEIMDKYEINYVPTSAELDKCYQIGQELAQKIKGM</sequence>
<keyword evidence="5" id="KW-1185">Reference proteome</keyword>
<accession>A0A089Z905</accession>
<dbReference type="Proteomes" id="UP000062768">
    <property type="component" value="Chromosome I"/>
</dbReference>
<dbReference type="InterPro" id="IPR045761">
    <property type="entry name" value="ODP_dom"/>
</dbReference>
<dbReference type="GeneID" id="26739761"/>
<dbReference type="Proteomes" id="UP000029661">
    <property type="component" value="Chromosome"/>
</dbReference>
<reference evidence="3" key="2">
    <citation type="submission" date="2014-09" db="EMBL/GenBank/DDBJ databases">
        <authorList>
            <person name="Bishop-Lilly K.A."/>
            <person name="Broomall S.M."/>
            <person name="Chain P.S."/>
            <person name="Chertkov O."/>
            <person name="Coyne S.R."/>
            <person name="Daligault H.E."/>
            <person name="Davenport K.W."/>
            <person name="Erkkila T."/>
            <person name="Frey K.G."/>
            <person name="Gibbons H.S."/>
            <person name="Gu W."/>
            <person name="Jaissle J."/>
            <person name="Johnson S.L."/>
            <person name="Koroleva G.I."/>
            <person name="Ladner J.T."/>
            <person name="Lo C.-C."/>
            <person name="Minogue T.D."/>
            <person name="Munk C."/>
            <person name="Palacios G.F."/>
            <person name="Redden C.L."/>
            <person name="Rosenzweig C.N."/>
            <person name="Scholz M.B."/>
            <person name="Teshima H."/>
            <person name="Xu Y."/>
        </authorList>
    </citation>
    <scope>NUCLEOTIDE SEQUENCE</scope>
    <source>
        <strain evidence="3">Mb9</strain>
    </source>
</reference>
<dbReference type="CDD" id="cd07709">
    <property type="entry name" value="flavodiiron_proteins_MBL-fold"/>
    <property type="match status" value="1"/>
</dbReference>
<dbReference type="InterPro" id="IPR036866">
    <property type="entry name" value="RibonucZ/Hydroxyglut_hydro"/>
</dbReference>
<dbReference type="AlphaFoldDB" id="A0A089Z905"/>
<dbReference type="SMART" id="SM00849">
    <property type="entry name" value="Lactamase_B"/>
    <property type="match status" value="1"/>
</dbReference>
<evidence type="ECO:0000313" key="4">
    <source>
        <dbReference type="Proteomes" id="UP000029661"/>
    </source>
</evidence>
<dbReference type="EMBL" id="LN734822">
    <property type="protein sequence ID" value="CEL25157.1"/>
    <property type="molecule type" value="Genomic_DNA"/>
</dbReference>
<gene>
    <name evidence="2" type="primary">fprA</name>
    <name evidence="3" type="synonym">fprA1</name>
    <name evidence="2" type="ORF">BRM9_0483</name>
    <name evidence="3" type="ORF">MB9_1522</name>
</gene>
<dbReference type="PANTHER" id="PTHR43717">
    <property type="entry name" value="ANAEROBIC NITRIC OXIDE REDUCTASE FLAVORUBREDOXIN"/>
    <property type="match status" value="1"/>
</dbReference>
<dbReference type="PANTHER" id="PTHR43717:SF1">
    <property type="entry name" value="ANAEROBIC NITRIC OXIDE REDUCTASE FLAVORUBREDOXIN"/>
    <property type="match status" value="1"/>
</dbReference>
<protein>
    <submittedName>
        <fullName evidence="2">F420H2 oxidase FprA</fullName>
    </submittedName>
    <submittedName>
        <fullName evidence="3">Type A flavoprotein FprA</fullName>
        <ecNumber evidence="3">1.-.-.-</ecNumber>
    </submittedName>
</protein>
<dbReference type="GO" id="GO:0009055">
    <property type="term" value="F:electron transfer activity"/>
    <property type="evidence" value="ECO:0007669"/>
    <property type="project" value="InterPro"/>
</dbReference>
<dbReference type="PIRSF" id="PIRSF005243">
    <property type="entry name" value="ROO"/>
    <property type="match status" value="1"/>
</dbReference>
<reference evidence="2" key="1">
    <citation type="submission" date="2013-12" db="EMBL/GenBank/DDBJ databases">
        <title>The complete genome sequence of Methanobacterium sp. BRM9.</title>
        <authorList>
            <consortium name="Pastoral Greenhouse Gas Research Consortium"/>
            <person name="Kelly W.J."/>
            <person name="Leahy S.C."/>
            <person name="Perry R."/>
            <person name="Li D."/>
            <person name="Altermann E."/>
            <person name="Lambie S.C."/>
            <person name="Attwood G.T."/>
        </authorList>
    </citation>
    <scope>NUCLEOTIDE SEQUENCE [LARGE SCALE GENOMIC DNA]</scope>
    <source>
        <strain evidence="2">BRM9</strain>
    </source>
</reference>
<evidence type="ECO:0000313" key="2">
    <source>
        <dbReference type="EMBL" id="AIS31306.1"/>
    </source>
</evidence>
<dbReference type="PATRIC" id="fig|2162.10.peg.1588"/>
<evidence type="ECO:0000313" key="3">
    <source>
        <dbReference type="EMBL" id="CEL25157.1"/>
    </source>
</evidence>
<dbReference type="PROSITE" id="PS50902">
    <property type="entry name" value="FLAVODOXIN_LIKE"/>
    <property type="match status" value="1"/>
</dbReference>
<dbReference type="OrthoDB" id="6433at2157"/>
<organism evidence="2 4">
    <name type="scientific">Methanobacterium formicicum</name>
    <dbReference type="NCBI Taxonomy" id="2162"/>
    <lineage>
        <taxon>Archaea</taxon>
        <taxon>Methanobacteriati</taxon>
        <taxon>Methanobacteriota</taxon>
        <taxon>Methanomada group</taxon>
        <taxon>Methanobacteria</taxon>
        <taxon>Methanobacteriales</taxon>
        <taxon>Methanobacteriaceae</taxon>
        <taxon>Methanobacterium</taxon>
    </lineage>
</organism>
<dbReference type="Gene3D" id="3.40.50.360">
    <property type="match status" value="1"/>
</dbReference>
<name>A0A089Z905_METFO</name>
<dbReference type="STRING" id="2162.BRM9_0483"/>
<dbReference type="Pfam" id="PF19583">
    <property type="entry name" value="ODP"/>
    <property type="match status" value="1"/>
</dbReference>
<evidence type="ECO:0000313" key="5">
    <source>
        <dbReference type="Proteomes" id="UP000062768"/>
    </source>
</evidence>
<dbReference type="RefSeq" id="WP_048084661.1">
    <property type="nucleotide sequence ID" value="NZ_CP006933.1"/>
</dbReference>
<dbReference type="EC" id="1.-.-.-" evidence="3"/>
<dbReference type="Pfam" id="PF00258">
    <property type="entry name" value="Flavodoxin_1"/>
    <property type="match status" value="1"/>
</dbReference>
<keyword evidence="3" id="KW-0560">Oxidoreductase</keyword>
<proteinExistence type="predicted"/>
<dbReference type="GO" id="GO:0016491">
    <property type="term" value="F:oxidoreductase activity"/>
    <property type="evidence" value="ECO:0007669"/>
    <property type="project" value="UniProtKB-KW"/>
</dbReference>
<dbReference type="InterPro" id="IPR008254">
    <property type="entry name" value="Flavodoxin/NO_synth"/>
</dbReference>
<evidence type="ECO:0000259" key="1">
    <source>
        <dbReference type="PROSITE" id="PS50902"/>
    </source>
</evidence>
<dbReference type="InterPro" id="IPR016440">
    <property type="entry name" value="Rubredoxin-O_OxRdtase"/>
</dbReference>
<dbReference type="InterPro" id="IPR001279">
    <property type="entry name" value="Metallo-B-lactamas"/>
</dbReference>
<feature type="domain" description="Flavodoxin-like" evidence="1">
    <location>
        <begin position="260"/>
        <end position="401"/>
    </location>
</feature>
<dbReference type="SUPFAM" id="SSF52218">
    <property type="entry name" value="Flavoproteins"/>
    <property type="match status" value="1"/>
</dbReference>
<dbReference type="Gene3D" id="3.60.15.10">
    <property type="entry name" value="Ribonuclease Z/Hydroxyacylglutathione hydrolase-like"/>
    <property type="match status" value="1"/>
</dbReference>
<dbReference type="KEGG" id="mfc:BRM9_0483"/>